<proteinExistence type="predicted"/>
<evidence type="ECO:0000256" key="1">
    <source>
        <dbReference type="SAM" id="MobiDB-lite"/>
    </source>
</evidence>
<feature type="compositionally biased region" description="Basic residues" evidence="1">
    <location>
        <begin position="1"/>
        <end position="19"/>
    </location>
</feature>
<name>A0ABQ9HZ28_9NEOP</name>
<organism evidence="2 3">
    <name type="scientific">Dryococelus australis</name>
    <dbReference type="NCBI Taxonomy" id="614101"/>
    <lineage>
        <taxon>Eukaryota</taxon>
        <taxon>Metazoa</taxon>
        <taxon>Ecdysozoa</taxon>
        <taxon>Arthropoda</taxon>
        <taxon>Hexapoda</taxon>
        <taxon>Insecta</taxon>
        <taxon>Pterygota</taxon>
        <taxon>Neoptera</taxon>
        <taxon>Polyneoptera</taxon>
        <taxon>Phasmatodea</taxon>
        <taxon>Verophasmatodea</taxon>
        <taxon>Anareolatae</taxon>
        <taxon>Phasmatidae</taxon>
        <taxon>Eurycanthinae</taxon>
        <taxon>Dryococelus</taxon>
    </lineage>
</organism>
<dbReference type="Proteomes" id="UP001159363">
    <property type="component" value="Chromosome 3"/>
</dbReference>
<dbReference type="EMBL" id="JARBHB010000003">
    <property type="protein sequence ID" value="KAJ8889270.1"/>
    <property type="molecule type" value="Genomic_DNA"/>
</dbReference>
<reference evidence="2 3" key="1">
    <citation type="submission" date="2023-02" db="EMBL/GenBank/DDBJ databases">
        <title>LHISI_Scaffold_Assembly.</title>
        <authorList>
            <person name="Stuart O.P."/>
            <person name="Cleave R."/>
            <person name="Magrath M.J.L."/>
            <person name="Mikheyev A.S."/>
        </authorList>
    </citation>
    <scope>NUCLEOTIDE SEQUENCE [LARGE SCALE GENOMIC DNA]</scope>
    <source>
        <strain evidence="2">Daus_M_001</strain>
        <tissue evidence="2">Leg muscle</tissue>
    </source>
</reference>
<feature type="region of interest" description="Disordered" evidence="1">
    <location>
        <begin position="135"/>
        <end position="157"/>
    </location>
</feature>
<comment type="caution">
    <text evidence="2">The sequence shown here is derived from an EMBL/GenBank/DDBJ whole genome shotgun (WGS) entry which is preliminary data.</text>
</comment>
<evidence type="ECO:0000313" key="3">
    <source>
        <dbReference type="Proteomes" id="UP001159363"/>
    </source>
</evidence>
<keyword evidence="3" id="KW-1185">Reference proteome</keyword>
<feature type="region of interest" description="Disordered" evidence="1">
    <location>
        <begin position="1"/>
        <end position="22"/>
    </location>
</feature>
<protein>
    <submittedName>
        <fullName evidence="2">Uncharacterized protein</fullName>
    </submittedName>
</protein>
<evidence type="ECO:0000313" key="2">
    <source>
        <dbReference type="EMBL" id="KAJ8889270.1"/>
    </source>
</evidence>
<accession>A0ABQ9HZ28</accession>
<gene>
    <name evidence="2" type="ORF">PR048_008768</name>
</gene>
<feature type="compositionally biased region" description="Basic and acidic residues" evidence="1">
    <location>
        <begin position="135"/>
        <end position="144"/>
    </location>
</feature>
<sequence>MSRRRGKNSNHAPRLRGIRRGGSSSEEHTYIYYELRCKTPVTLVPFIANMKKLVQLVGLWTRRQVQKLKGDHNCLAVRCRHREIQRLNGLVVRLSQVGIVPDDAAGRRVYLGAPFSPHFTLTGFQDLRMRVERGEYGAAPERKGGGNGRSPRNTRRSGQLGVDVDALLKQFPFHHWEQYRPDARQGRADPRCEYRGPPDNINLMLLVVINVPVLCAPITCSQSERAWLHIYVATNEERTSAPVYTVLTDKYTFTLLPPDFYWRTVKWGVSKQLSSNHSIKRKQQCLETASPPNEFAKYSAVHTRRTQQEPVTRVEPEETECIAATHERVARQPLHTCCDVNFTTVFNWPILYPLFDWKHEAPEMGLCFIGYCMHERLFRHCICKYSVALSTSRDEETMSRGATCDPQRRVDDQVKYRRFTIEREREREDATSGVQFSRAIARAFGALCAMRRAVCPSRYYALSTRSAAAVTCMANVPLPSYPLSFCDLLTAMGVMSHSCVQHRFPERARFDYRNSCVFGFLCFSEITAGAPWNPHKVTADGASYADQLKTGRNRSRPEVFGKSWKTEIRLVGLRLERGSSQTHCLYKSHSRLPGPLELMERKHPITCIVLYRIGTRQMPSMKPTRARKLASLASKMASLDRKVLERRSPISARYSTDQLVAQPIGNMLQYATGAAANEQTAEALVYTGLWSLAYMSLNSRNFPIPNNRVQTIGSFYLAYDVPTLLANDAILAACAAGVSHGFVSLLYCQVSPVKTQDPFPKPRTANQRTSTLTTKNPPRRVVSVCVFLSTPWFYVNDSLLLYYFSLSCNIEFCHMITTVVLYSITREKFASSIACTLDSTVLCTNMPIPTAHWLSTFTVEDDNWTPRIGRKEVQCWDTEIGCVQPARSVFLILSLWAVRTRSPPTKANRAQYPAGQPNFRKCQSCQTIPLVDGSSRRSPVSPDPPFRHRSIFTPITLIGSQDLAVKNRPNLFTDSLRGQILFRRDWKNSQREENDAQNTWEKSLNFAFIGCCPTPGSYGIRNVFPCKSAIGSEACRAGLISCDPIAKRPDYSLLTKVNLVRFPAGSPSYFRMGKPCRTMLLVGGFPRGSPVSPALAFGRCSILTSINPYRPSGPRCGRGTGNAKCAHGLKECGDISGCLRHERGEVQQLTRNRHSSRKCLHEVATVWNEPARPSKTLRCYRLPATPSREVPTGCS</sequence>